<dbReference type="InterPro" id="IPR000246">
    <property type="entry name" value="Peptidase_T2"/>
</dbReference>
<reference evidence="4" key="1">
    <citation type="journal article" date="2018" name="Genome Biol. Evol.">
        <title>Genomics and development of Lentinus tigrinus, a white-rot wood-decaying mushroom with dimorphic fruiting bodies.</title>
        <authorList>
            <person name="Wu B."/>
            <person name="Xu Z."/>
            <person name="Knudson A."/>
            <person name="Carlson A."/>
            <person name="Chen N."/>
            <person name="Kovaka S."/>
            <person name="LaButti K."/>
            <person name="Lipzen A."/>
            <person name="Pennachio C."/>
            <person name="Riley R."/>
            <person name="Schakwitz W."/>
            <person name="Umezawa K."/>
            <person name="Ohm R.A."/>
            <person name="Grigoriev I.V."/>
            <person name="Nagy L.G."/>
            <person name="Gibbons J."/>
            <person name="Hibbett D."/>
        </authorList>
    </citation>
    <scope>NUCLEOTIDE SEQUENCE [LARGE SCALE GENOMIC DNA]</scope>
    <source>
        <strain evidence="4">ALCF2SS1-6</strain>
    </source>
</reference>
<dbReference type="InterPro" id="IPR037464">
    <property type="entry name" value="Taspase1"/>
</dbReference>
<name>A0A5C2S9F4_9APHY</name>
<dbReference type="PANTHER" id="PTHR10188">
    <property type="entry name" value="L-ASPARAGINASE"/>
    <property type="match status" value="1"/>
</dbReference>
<dbReference type="Gene3D" id="3.60.20.30">
    <property type="entry name" value="(Glycosyl)asparaginase"/>
    <property type="match status" value="1"/>
</dbReference>
<feature type="active site" description="Nucleophile" evidence="1">
    <location>
        <position position="201"/>
    </location>
</feature>
<dbReference type="OrthoDB" id="77601at2759"/>
<evidence type="ECO:0000256" key="3">
    <source>
        <dbReference type="SAM" id="MobiDB-lite"/>
    </source>
</evidence>
<dbReference type="GO" id="GO:0005737">
    <property type="term" value="C:cytoplasm"/>
    <property type="evidence" value="ECO:0007669"/>
    <property type="project" value="TreeGrafter"/>
</dbReference>
<dbReference type="Proteomes" id="UP000313359">
    <property type="component" value="Unassembled WGS sequence"/>
</dbReference>
<gene>
    <name evidence="4" type="ORF">L227DRAFT_526825</name>
</gene>
<feature type="region of interest" description="Disordered" evidence="3">
    <location>
        <begin position="344"/>
        <end position="374"/>
    </location>
</feature>
<keyword evidence="5" id="KW-1185">Reference proteome</keyword>
<dbReference type="EMBL" id="ML122268">
    <property type="protein sequence ID" value="RPD59857.1"/>
    <property type="molecule type" value="Genomic_DNA"/>
</dbReference>
<dbReference type="Pfam" id="PF01112">
    <property type="entry name" value="Asparaginase_2"/>
    <property type="match status" value="1"/>
</dbReference>
<dbReference type="GO" id="GO:0004298">
    <property type="term" value="F:threonine-type endopeptidase activity"/>
    <property type="evidence" value="ECO:0007669"/>
    <property type="project" value="InterPro"/>
</dbReference>
<dbReference type="PANTHER" id="PTHR10188:SF8">
    <property type="entry name" value="THREONINE ASPARTASE 1"/>
    <property type="match status" value="1"/>
</dbReference>
<dbReference type="AlphaFoldDB" id="A0A5C2S9F4"/>
<feature type="site" description="Cleavage; by autolysis" evidence="2">
    <location>
        <begin position="200"/>
        <end position="201"/>
    </location>
</feature>
<protein>
    <submittedName>
        <fullName evidence="4">N-terminal nucleophile aminohydrolase</fullName>
    </submittedName>
</protein>
<dbReference type="CDD" id="cd04514">
    <property type="entry name" value="Taspase1_like"/>
    <property type="match status" value="1"/>
</dbReference>
<proteinExistence type="predicted"/>
<evidence type="ECO:0000256" key="2">
    <source>
        <dbReference type="PIRSR" id="PIRSR600246-3"/>
    </source>
</evidence>
<evidence type="ECO:0000256" key="1">
    <source>
        <dbReference type="PIRSR" id="PIRSR600246-1"/>
    </source>
</evidence>
<dbReference type="STRING" id="1328759.A0A5C2S9F4"/>
<dbReference type="SUPFAM" id="SSF56235">
    <property type="entry name" value="N-terminal nucleophile aminohydrolases (Ntn hydrolases)"/>
    <property type="match status" value="1"/>
</dbReference>
<evidence type="ECO:0000313" key="5">
    <source>
        <dbReference type="Proteomes" id="UP000313359"/>
    </source>
</evidence>
<dbReference type="GO" id="GO:0051604">
    <property type="term" value="P:protein maturation"/>
    <property type="evidence" value="ECO:0007669"/>
    <property type="project" value="TreeGrafter"/>
</dbReference>
<sequence>MQVVAVHGGAGFHSPSSAPEVKRALRLACAGAIPVRGDGTSALQSVSAAIVILEEEECLNAGYGSNLTLSGTVECDASIMDGRTGDFGAVGAVPGHTNVQNPILLAHQVLRYSRKPDPLTRIPPLLLVSIGASEFAQMQRLQRRPAAAMISPRARQEWMRWKSQLDSAQAPSLGGALDPASLDTSQSVPAQLDGLRSRQDTVGAVAWDAAGDLAAGVSSGGLLLKLPGRVGEAAIYGAGCWATRRVACSVSGAGEYITRMSLARTTCEAVEAAGDEEDIHDILRRVLETEFLKLCSERGETSPQAGIILLVKEQDAAGQPKPRLWCAFTTESMAVGFTTSQSQKASATILRRPPRAPGNNSQPSAYITALPLSP</sequence>
<keyword evidence="4" id="KW-0378">Hydrolase</keyword>
<organism evidence="4 5">
    <name type="scientific">Lentinus tigrinus ALCF2SS1-6</name>
    <dbReference type="NCBI Taxonomy" id="1328759"/>
    <lineage>
        <taxon>Eukaryota</taxon>
        <taxon>Fungi</taxon>
        <taxon>Dikarya</taxon>
        <taxon>Basidiomycota</taxon>
        <taxon>Agaricomycotina</taxon>
        <taxon>Agaricomycetes</taxon>
        <taxon>Polyporales</taxon>
        <taxon>Polyporaceae</taxon>
        <taxon>Lentinus</taxon>
    </lineage>
</organism>
<evidence type="ECO:0000313" key="4">
    <source>
        <dbReference type="EMBL" id="RPD59857.1"/>
    </source>
</evidence>
<accession>A0A5C2S9F4</accession>
<dbReference type="InterPro" id="IPR029055">
    <property type="entry name" value="Ntn_hydrolases_N"/>
</dbReference>